<dbReference type="InterPro" id="IPR036390">
    <property type="entry name" value="WH_DNA-bd_sf"/>
</dbReference>
<dbReference type="Pfam" id="PF13545">
    <property type="entry name" value="HTH_Crp_2"/>
    <property type="match status" value="1"/>
</dbReference>
<feature type="domain" description="HTH crp-type" evidence="2">
    <location>
        <begin position="1"/>
        <end position="53"/>
    </location>
</feature>
<dbReference type="InterPro" id="IPR012318">
    <property type="entry name" value="HTH_CRP"/>
</dbReference>
<gene>
    <name evidence="3" type="ORF">BQ8794_640003</name>
</gene>
<keyword evidence="4" id="KW-1185">Reference proteome</keyword>
<dbReference type="Gene3D" id="1.10.10.10">
    <property type="entry name" value="Winged helix-like DNA-binding domain superfamily/Winged helix DNA-binding domain"/>
    <property type="match status" value="1"/>
</dbReference>
<name>A0A1R3VGL1_9HYPH</name>
<dbReference type="EMBL" id="FTPD01000061">
    <property type="protein sequence ID" value="SIT59064.1"/>
    <property type="molecule type" value="Genomic_DNA"/>
</dbReference>
<dbReference type="SUPFAM" id="SSF46785">
    <property type="entry name" value="Winged helix' DNA-binding domain"/>
    <property type="match status" value="1"/>
</dbReference>
<dbReference type="Proteomes" id="UP000188388">
    <property type="component" value="Unassembled WGS sequence"/>
</dbReference>
<evidence type="ECO:0000256" key="1">
    <source>
        <dbReference type="SAM" id="MobiDB-lite"/>
    </source>
</evidence>
<reference evidence="4" key="1">
    <citation type="submission" date="2017-01" db="EMBL/GenBank/DDBJ databases">
        <authorList>
            <person name="Brunel B."/>
        </authorList>
    </citation>
    <scope>NUCLEOTIDE SEQUENCE [LARGE SCALE GENOMIC DNA]</scope>
</reference>
<sequence>MDGEVSISPAPTHSELAATMSTHREAVSREMSDLAKRGLIEKHGSRLLLHDVSALRALVDKKE</sequence>
<dbReference type="GO" id="GO:0003677">
    <property type="term" value="F:DNA binding"/>
    <property type="evidence" value="ECO:0007669"/>
    <property type="project" value="InterPro"/>
</dbReference>
<dbReference type="AlphaFoldDB" id="A0A1R3VGL1"/>
<dbReference type="STRING" id="1631249.BQ8794_640003"/>
<evidence type="ECO:0000313" key="4">
    <source>
        <dbReference type="Proteomes" id="UP000188388"/>
    </source>
</evidence>
<proteinExistence type="predicted"/>
<dbReference type="GO" id="GO:0006355">
    <property type="term" value="P:regulation of DNA-templated transcription"/>
    <property type="evidence" value="ECO:0007669"/>
    <property type="project" value="InterPro"/>
</dbReference>
<feature type="region of interest" description="Disordered" evidence="1">
    <location>
        <begin position="1"/>
        <end position="29"/>
    </location>
</feature>
<organism evidence="3 4">
    <name type="scientific">Mesorhizobium prunaredense</name>
    <dbReference type="NCBI Taxonomy" id="1631249"/>
    <lineage>
        <taxon>Bacteria</taxon>
        <taxon>Pseudomonadati</taxon>
        <taxon>Pseudomonadota</taxon>
        <taxon>Alphaproteobacteria</taxon>
        <taxon>Hyphomicrobiales</taxon>
        <taxon>Phyllobacteriaceae</taxon>
        <taxon>Mesorhizobium</taxon>
    </lineage>
</organism>
<evidence type="ECO:0000259" key="2">
    <source>
        <dbReference type="PROSITE" id="PS51063"/>
    </source>
</evidence>
<dbReference type="InterPro" id="IPR036388">
    <property type="entry name" value="WH-like_DNA-bd_sf"/>
</dbReference>
<protein>
    <submittedName>
        <fullName evidence="3">Cyclic nucleotide-binding protein</fullName>
    </submittedName>
</protein>
<evidence type="ECO:0000313" key="3">
    <source>
        <dbReference type="EMBL" id="SIT59064.1"/>
    </source>
</evidence>
<dbReference type="SMART" id="SM00419">
    <property type="entry name" value="HTH_CRP"/>
    <property type="match status" value="1"/>
</dbReference>
<accession>A0A1R3VGL1</accession>
<dbReference type="PROSITE" id="PS51063">
    <property type="entry name" value="HTH_CRP_2"/>
    <property type="match status" value="1"/>
</dbReference>